<proteinExistence type="predicted"/>
<dbReference type="RefSeq" id="WP_139644309.1">
    <property type="nucleotide sequence ID" value="NZ_VDGT01000007.1"/>
</dbReference>
<dbReference type="AlphaFoldDB" id="A0A5C4V4H1"/>
<evidence type="ECO:0000313" key="4">
    <source>
        <dbReference type="Proteomes" id="UP000311713"/>
    </source>
</evidence>
<evidence type="ECO:0000256" key="1">
    <source>
        <dbReference type="SAM" id="MobiDB-lite"/>
    </source>
</evidence>
<evidence type="ECO:0000313" key="3">
    <source>
        <dbReference type="EMBL" id="TNM30711.1"/>
    </source>
</evidence>
<dbReference type="InterPro" id="IPR008930">
    <property type="entry name" value="Terpenoid_cyclase/PrenylTrfase"/>
</dbReference>
<keyword evidence="2" id="KW-0812">Transmembrane</keyword>
<feature type="compositionally biased region" description="Gly residues" evidence="1">
    <location>
        <begin position="377"/>
        <end position="408"/>
    </location>
</feature>
<accession>A0A5C4V4H1</accession>
<evidence type="ECO:0008006" key="5">
    <source>
        <dbReference type="Google" id="ProtNLM"/>
    </source>
</evidence>
<dbReference type="OrthoDB" id="4842970at2"/>
<dbReference type="CDD" id="cd00688">
    <property type="entry name" value="ISOPREN_C2_like"/>
    <property type="match status" value="1"/>
</dbReference>
<feature type="transmembrane region" description="Helical" evidence="2">
    <location>
        <begin position="468"/>
        <end position="486"/>
    </location>
</feature>
<reference evidence="3 4" key="1">
    <citation type="submission" date="2019-06" db="EMBL/GenBank/DDBJ databases">
        <title>Draft genome of Streptomyces sedi sp. JCM16909.</title>
        <authorList>
            <person name="Klykleung N."/>
            <person name="Tanasupawat S."/>
            <person name="Kudo T."/>
            <person name="Yuki M."/>
            <person name="Ohkuma M."/>
        </authorList>
    </citation>
    <scope>NUCLEOTIDE SEQUENCE [LARGE SCALE GENOMIC DNA]</scope>
    <source>
        <strain evidence="3 4">JCM 16909</strain>
    </source>
</reference>
<protein>
    <recommendedName>
        <fullName evidence="5">Terpene cyclase/mutase family protein</fullName>
    </recommendedName>
</protein>
<dbReference type="SUPFAM" id="SSF48239">
    <property type="entry name" value="Terpenoid cyclases/Protein prenyltransferases"/>
    <property type="match status" value="1"/>
</dbReference>
<dbReference type="EMBL" id="VDGT01000007">
    <property type="protein sequence ID" value="TNM30711.1"/>
    <property type="molecule type" value="Genomic_DNA"/>
</dbReference>
<organism evidence="3 4">
    <name type="scientific">Streptomyces sedi</name>
    <dbReference type="NCBI Taxonomy" id="555059"/>
    <lineage>
        <taxon>Bacteria</taxon>
        <taxon>Bacillati</taxon>
        <taxon>Actinomycetota</taxon>
        <taxon>Actinomycetes</taxon>
        <taxon>Kitasatosporales</taxon>
        <taxon>Streptomycetaceae</taxon>
        <taxon>Streptomyces</taxon>
    </lineage>
</organism>
<dbReference type="Gene3D" id="1.50.10.20">
    <property type="match status" value="1"/>
</dbReference>
<feature type="compositionally biased region" description="Low complexity" evidence="1">
    <location>
        <begin position="412"/>
        <end position="441"/>
    </location>
</feature>
<dbReference type="Proteomes" id="UP000311713">
    <property type="component" value="Unassembled WGS sequence"/>
</dbReference>
<feature type="compositionally biased region" description="Low complexity" evidence="1">
    <location>
        <begin position="363"/>
        <end position="376"/>
    </location>
</feature>
<keyword evidence="4" id="KW-1185">Reference proteome</keyword>
<feature type="region of interest" description="Disordered" evidence="1">
    <location>
        <begin position="345"/>
        <end position="463"/>
    </location>
</feature>
<sequence>MTHTVVDQETGSRRGRPWRRAAALASGAVLTGALLAPVAAVADAPPELNAPAEAAAAWSVEQLTDGTHASEDHGLTADLVMGFAASGTAGDAADRATDWLAAHAADYARRGGADAVNAGGTAKLALVASIQHRDPGDFGGLDLTGMLRERMNEDGRFTDAAPTGDMSNQFSQSLAVLALRRSGELPDLAVDFLASTRCETGGFPLSLSRNPDRCNADTDSTGMAVQALVDAGQGAEAKPALDWLEGQQQENGGFGYNTSSAPNSNSTALAVQALLAGGRDQAAADGLAWLRTLQAGCAAPAADRGGVGYMDPVIDGMALRATAQVIPALAEVPLGEIDGANASPAPGVIDCAPDDGSGGGTQGSAEGTDAGADAGADAGGSSGGPSGGDSGGSDGGADGSTDGGAGGDADGDLPPGGDPNEPGPASTSGDLSDGGSTFGDSDGSDGGLATGGAGGGNLASTGTSALPLAGWAAALLAGGAALWAVARHRRSRAS</sequence>
<keyword evidence="2" id="KW-0472">Membrane</keyword>
<gene>
    <name evidence="3" type="ORF">FH715_12040</name>
</gene>
<name>A0A5C4V4H1_9ACTN</name>
<comment type="caution">
    <text evidence="3">The sequence shown here is derived from an EMBL/GenBank/DDBJ whole genome shotgun (WGS) entry which is preliminary data.</text>
</comment>
<feature type="compositionally biased region" description="Gly residues" evidence="1">
    <location>
        <begin position="444"/>
        <end position="457"/>
    </location>
</feature>
<keyword evidence="2" id="KW-1133">Transmembrane helix</keyword>
<evidence type="ECO:0000256" key="2">
    <source>
        <dbReference type="SAM" id="Phobius"/>
    </source>
</evidence>
<feature type="transmembrane region" description="Helical" evidence="2">
    <location>
        <begin position="21"/>
        <end position="42"/>
    </location>
</feature>